<proteinExistence type="predicted"/>
<evidence type="ECO:0000259" key="1">
    <source>
        <dbReference type="PROSITE" id="PS51112"/>
    </source>
</evidence>
<dbReference type="AlphaFoldDB" id="A0A4R6ULB5"/>
<dbReference type="PANTHER" id="PTHR13016:SF0">
    <property type="entry name" value="AMME SYNDROME CANDIDATE GENE 1 PROTEIN"/>
    <property type="match status" value="1"/>
</dbReference>
<evidence type="ECO:0000313" key="3">
    <source>
        <dbReference type="Proteomes" id="UP000295375"/>
    </source>
</evidence>
<dbReference type="NCBIfam" id="TIGR04335">
    <property type="entry name" value="AmmeMemoSam_A"/>
    <property type="match status" value="1"/>
</dbReference>
<evidence type="ECO:0000313" key="2">
    <source>
        <dbReference type="EMBL" id="TDQ47432.1"/>
    </source>
</evidence>
<feature type="domain" description="AMMECR1" evidence="1">
    <location>
        <begin position="7"/>
        <end position="191"/>
    </location>
</feature>
<gene>
    <name evidence="2" type="ORF">EV696_11024</name>
</gene>
<dbReference type="InterPro" id="IPR036071">
    <property type="entry name" value="AMMECR1_dom_sf"/>
</dbReference>
<dbReference type="InterPro" id="IPR027485">
    <property type="entry name" value="AMMECR1_N"/>
</dbReference>
<dbReference type="InterPro" id="IPR002733">
    <property type="entry name" value="AMMECR1_domain"/>
</dbReference>
<dbReference type="SUPFAM" id="SSF143447">
    <property type="entry name" value="AMMECR1-like"/>
    <property type="match status" value="1"/>
</dbReference>
<dbReference type="PANTHER" id="PTHR13016">
    <property type="entry name" value="AMMECR1 HOMOLOG"/>
    <property type="match status" value="1"/>
</dbReference>
<dbReference type="Pfam" id="PF01871">
    <property type="entry name" value="AMMECR1"/>
    <property type="match status" value="1"/>
</dbReference>
<protein>
    <submittedName>
        <fullName evidence="2">Uncharacterized protein (TIGR00296 family)/AmmeMemoRadiSam system protein A</fullName>
    </submittedName>
</protein>
<accession>A0A4R6ULB5</accession>
<dbReference type="InterPro" id="IPR023473">
    <property type="entry name" value="AMMECR1"/>
</dbReference>
<comment type="caution">
    <text evidence="2">The sequence shown here is derived from an EMBL/GenBank/DDBJ whole genome shotgun (WGS) entry which is preliminary data.</text>
</comment>
<sequence length="191" mass="21859">MAAPDSAEQQQALELARRSVGQYFLGEQQPPDWSSLPSWLHEWLSVFVTLHIDESLRGCVGSLQPRRSLAEDIWFNARAAAFEDPRFKPLSAEEWPQTMLSLSVLLPSEALITENETELLQQLRPEVHGVTVVQEHRRATFLPEVWSHFSEPQDFLIALRQKAGLPPQFSAKAQYYRYATIKIPSTRLFSQ</sequence>
<dbReference type="Gene3D" id="3.30.700.20">
    <property type="entry name" value="Hypothetical protein ph0010, domain 1"/>
    <property type="match status" value="1"/>
</dbReference>
<dbReference type="InterPro" id="IPR027623">
    <property type="entry name" value="AmmeMemoSam_A"/>
</dbReference>
<dbReference type="Gene3D" id="3.30.1490.150">
    <property type="entry name" value="Hypothetical protein ph0010, domain 2"/>
    <property type="match status" value="1"/>
</dbReference>
<name>A0A4R6ULB5_9GAMM</name>
<dbReference type="PROSITE" id="PS51112">
    <property type="entry name" value="AMMECR1"/>
    <property type="match status" value="1"/>
</dbReference>
<organism evidence="2 3">
    <name type="scientific">Permianibacter aggregans</name>
    <dbReference type="NCBI Taxonomy" id="1510150"/>
    <lineage>
        <taxon>Bacteria</taxon>
        <taxon>Pseudomonadati</taxon>
        <taxon>Pseudomonadota</taxon>
        <taxon>Gammaproteobacteria</taxon>
        <taxon>Pseudomonadales</taxon>
        <taxon>Pseudomonadaceae</taxon>
        <taxon>Permianibacter</taxon>
    </lineage>
</organism>
<dbReference type="EMBL" id="SNYM01000010">
    <property type="protein sequence ID" value="TDQ47432.1"/>
    <property type="molecule type" value="Genomic_DNA"/>
</dbReference>
<keyword evidence="3" id="KW-1185">Reference proteome</keyword>
<reference evidence="2 3" key="1">
    <citation type="submission" date="2019-03" db="EMBL/GenBank/DDBJ databases">
        <title>Genomic Encyclopedia of Type Strains, Phase IV (KMG-IV): sequencing the most valuable type-strain genomes for metagenomic binning, comparative biology and taxonomic classification.</title>
        <authorList>
            <person name="Goeker M."/>
        </authorList>
    </citation>
    <scope>NUCLEOTIDE SEQUENCE [LARGE SCALE GENOMIC DNA]</scope>
    <source>
        <strain evidence="2 3">DSM 103792</strain>
    </source>
</reference>
<dbReference type="Proteomes" id="UP000295375">
    <property type="component" value="Unassembled WGS sequence"/>
</dbReference>